<name>A0A645GHM7_9ZZZZ</name>
<comment type="caution">
    <text evidence="2">The sequence shown here is derived from an EMBL/GenBank/DDBJ whole genome shotgun (WGS) entry which is preliminary data.</text>
</comment>
<evidence type="ECO:0000256" key="1">
    <source>
        <dbReference type="SAM" id="MobiDB-lite"/>
    </source>
</evidence>
<protein>
    <submittedName>
        <fullName evidence="2">Uncharacterized protein</fullName>
    </submittedName>
</protein>
<proteinExistence type="predicted"/>
<dbReference type="EMBL" id="VSSQ01074706">
    <property type="protein sequence ID" value="MPN25502.1"/>
    <property type="molecule type" value="Genomic_DNA"/>
</dbReference>
<feature type="compositionally biased region" description="Basic and acidic residues" evidence="1">
    <location>
        <begin position="85"/>
        <end position="95"/>
    </location>
</feature>
<dbReference type="AlphaFoldDB" id="A0A645GHM7"/>
<sequence length="110" mass="12570">MFQTPDDRIVVKFRRKGDDCGVGSGFRKGLFHQWIMRNVPDIFRSEVNCILVPSDGSQPFKRRTGIDNADQFGARILQQIPRMGLPHESETDHKKTQSHCISPVFPDKDS</sequence>
<gene>
    <name evidence="2" type="ORF">SDC9_172913</name>
</gene>
<organism evidence="2">
    <name type="scientific">bioreactor metagenome</name>
    <dbReference type="NCBI Taxonomy" id="1076179"/>
    <lineage>
        <taxon>unclassified sequences</taxon>
        <taxon>metagenomes</taxon>
        <taxon>ecological metagenomes</taxon>
    </lineage>
</organism>
<accession>A0A645GHM7</accession>
<feature type="region of interest" description="Disordered" evidence="1">
    <location>
        <begin position="83"/>
        <end position="110"/>
    </location>
</feature>
<reference evidence="2" key="1">
    <citation type="submission" date="2019-08" db="EMBL/GenBank/DDBJ databases">
        <authorList>
            <person name="Kucharzyk K."/>
            <person name="Murdoch R.W."/>
            <person name="Higgins S."/>
            <person name="Loffler F."/>
        </authorList>
    </citation>
    <scope>NUCLEOTIDE SEQUENCE</scope>
</reference>
<evidence type="ECO:0000313" key="2">
    <source>
        <dbReference type="EMBL" id="MPN25502.1"/>
    </source>
</evidence>